<dbReference type="PROSITE" id="PS00523">
    <property type="entry name" value="SULFATASE_1"/>
    <property type="match status" value="1"/>
</dbReference>
<dbReference type="InterPro" id="IPR000917">
    <property type="entry name" value="Sulfatase_N"/>
</dbReference>
<keyword evidence="3" id="KW-0378">Hydrolase</keyword>
<dbReference type="Pfam" id="PF00884">
    <property type="entry name" value="Sulfatase"/>
    <property type="match status" value="1"/>
</dbReference>
<evidence type="ECO:0000256" key="1">
    <source>
        <dbReference type="ARBA" id="ARBA00008779"/>
    </source>
</evidence>
<comment type="caution">
    <text evidence="6">The sequence shown here is derived from an EMBL/GenBank/DDBJ whole genome shotgun (WGS) entry which is preliminary data.</text>
</comment>
<dbReference type="GO" id="GO:0008484">
    <property type="term" value="F:sulfuric ester hydrolase activity"/>
    <property type="evidence" value="ECO:0007669"/>
    <property type="project" value="TreeGrafter"/>
</dbReference>
<keyword evidence="2" id="KW-0479">Metal-binding</keyword>
<accession>A0A9W6R117</accession>
<comment type="similarity">
    <text evidence="1">Belongs to the sulfatase family.</text>
</comment>
<feature type="domain" description="Sulfatase N-terminal" evidence="5">
    <location>
        <begin position="9"/>
        <end position="287"/>
    </location>
</feature>
<feature type="region of interest" description="Disordered" evidence="4">
    <location>
        <begin position="415"/>
        <end position="448"/>
    </location>
</feature>
<evidence type="ECO:0000256" key="3">
    <source>
        <dbReference type="ARBA" id="ARBA00022801"/>
    </source>
</evidence>
<reference evidence="6" key="1">
    <citation type="submission" date="2023-03" db="EMBL/GenBank/DDBJ databases">
        <title>Amycolatopsis taiwanensis NBRC 103393.</title>
        <authorList>
            <person name="Ichikawa N."/>
            <person name="Sato H."/>
            <person name="Tonouchi N."/>
        </authorList>
    </citation>
    <scope>NUCLEOTIDE SEQUENCE</scope>
    <source>
        <strain evidence="6">NBRC 103393</strain>
    </source>
</reference>
<dbReference type="PANTHER" id="PTHR45953">
    <property type="entry name" value="IDURONATE 2-SULFATASE"/>
    <property type="match status" value="1"/>
</dbReference>
<dbReference type="EMBL" id="BSTI01000006">
    <property type="protein sequence ID" value="GLY66403.1"/>
    <property type="molecule type" value="Genomic_DNA"/>
</dbReference>
<dbReference type="InterPro" id="IPR017850">
    <property type="entry name" value="Alkaline_phosphatase_core_sf"/>
</dbReference>
<feature type="compositionally biased region" description="Basic and acidic residues" evidence="4">
    <location>
        <begin position="439"/>
        <end position="448"/>
    </location>
</feature>
<keyword evidence="7" id="KW-1185">Reference proteome</keyword>
<evidence type="ECO:0000313" key="7">
    <source>
        <dbReference type="Proteomes" id="UP001165136"/>
    </source>
</evidence>
<dbReference type="CDD" id="cd16027">
    <property type="entry name" value="SGSH"/>
    <property type="match status" value="1"/>
</dbReference>
<proteinExistence type="inferred from homology"/>
<dbReference type="GO" id="GO:0046872">
    <property type="term" value="F:metal ion binding"/>
    <property type="evidence" value="ECO:0007669"/>
    <property type="project" value="UniProtKB-KW"/>
</dbReference>
<evidence type="ECO:0000256" key="2">
    <source>
        <dbReference type="ARBA" id="ARBA00022723"/>
    </source>
</evidence>
<evidence type="ECO:0000313" key="6">
    <source>
        <dbReference type="EMBL" id="GLY66403.1"/>
    </source>
</evidence>
<dbReference type="GO" id="GO:0005737">
    <property type="term" value="C:cytoplasm"/>
    <property type="evidence" value="ECO:0007669"/>
    <property type="project" value="TreeGrafter"/>
</dbReference>
<name>A0A9W6R117_9PSEU</name>
<dbReference type="SUPFAM" id="SSF53649">
    <property type="entry name" value="Alkaline phosphatase-like"/>
    <property type="match status" value="1"/>
</dbReference>
<dbReference type="AlphaFoldDB" id="A0A9W6R117"/>
<gene>
    <name evidence="6" type="ORF">Atai01_30220</name>
</gene>
<sequence>MPEQKADAPDVVLIHCHDLGRWLSVYGMSHVPSPHLATFAENAVVFDNAHASAPLCSPARAALFTGLSPHCNGVEGLAHHGWRYRHGIVTAPERLRSLGYHSVLIGLQHEHTDPTVLGFDEVDGLGFLPRAHQVVDAAGDRLRACPARSDRKPLFLTVGIWEVHRPWPAEDYTPADPATVDVPDFLPDNEHTREDIAAFYGSIRQLDDAMGALLRTIDETLDPETTMVIFTTDHGAAFPRAKSTLYDAGTGVTLLVRPPRSWSAPPRRVTDVVSHLDLMPTLLDVAGGSPAEELEGASLVPLLRGSGGDSERVIFSAKTYHDGFDPMRAARSREFTYVRNFRPGPLLTLSLDLEHSPTRRGMGDAHLAPRPEEELYDRRKDPDELVNVAGHPAYAEVTARYARLLDQWMVQTGDPILAGGSPPPGPRSREVDALPPLPHLDHTAPPRP</sequence>
<evidence type="ECO:0000259" key="5">
    <source>
        <dbReference type="Pfam" id="PF00884"/>
    </source>
</evidence>
<organism evidence="6 7">
    <name type="scientific">Amycolatopsis taiwanensis</name>
    <dbReference type="NCBI Taxonomy" id="342230"/>
    <lineage>
        <taxon>Bacteria</taxon>
        <taxon>Bacillati</taxon>
        <taxon>Actinomycetota</taxon>
        <taxon>Actinomycetes</taxon>
        <taxon>Pseudonocardiales</taxon>
        <taxon>Pseudonocardiaceae</taxon>
        <taxon>Amycolatopsis</taxon>
    </lineage>
</organism>
<dbReference type="InterPro" id="IPR024607">
    <property type="entry name" value="Sulfatase_CS"/>
</dbReference>
<protein>
    <submittedName>
        <fullName evidence="6">Sulfatase</fullName>
    </submittedName>
</protein>
<evidence type="ECO:0000256" key="4">
    <source>
        <dbReference type="SAM" id="MobiDB-lite"/>
    </source>
</evidence>
<dbReference type="Proteomes" id="UP001165136">
    <property type="component" value="Unassembled WGS sequence"/>
</dbReference>
<dbReference type="RefSeq" id="WP_285487220.1">
    <property type="nucleotide sequence ID" value="NZ_BSTI01000006.1"/>
</dbReference>
<dbReference type="Gene3D" id="3.40.720.10">
    <property type="entry name" value="Alkaline Phosphatase, subunit A"/>
    <property type="match status" value="1"/>
</dbReference>
<dbReference type="PANTHER" id="PTHR45953:SF1">
    <property type="entry name" value="IDURONATE 2-SULFATASE"/>
    <property type="match status" value="1"/>
</dbReference>